<keyword evidence="2" id="KW-0732">Signal</keyword>
<reference evidence="3 4" key="1">
    <citation type="submission" date="2021-03" db="EMBL/GenBank/DDBJ databases">
        <title>Tianweitania aestuarii sp. nov., isolated from a tidal flat.</title>
        <authorList>
            <person name="Park S."/>
            <person name="Yoon J.-H."/>
        </authorList>
    </citation>
    <scope>NUCLEOTIDE SEQUENCE [LARGE SCALE GENOMIC DNA]</scope>
    <source>
        <strain evidence="3 4">BSSL-BM11</strain>
    </source>
</reference>
<accession>A0ABS5RSS7</accession>
<evidence type="ECO:0000313" key="4">
    <source>
        <dbReference type="Proteomes" id="UP001297272"/>
    </source>
</evidence>
<feature type="coiled-coil region" evidence="1">
    <location>
        <begin position="71"/>
        <end position="98"/>
    </location>
</feature>
<evidence type="ECO:0000256" key="1">
    <source>
        <dbReference type="SAM" id="Coils"/>
    </source>
</evidence>
<keyword evidence="1" id="KW-0175">Coiled coil</keyword>
<sequence length="135" mass="15147">MHKTCLSAALLLGLGATAHAQETERFQMQKTDGGYIRMNTQTGAMSICEERDAQLICRTAVDETAVKTEPAVSLQARIDRLEARVATLEREQRSTDAVADEEFDKGLDRMERFFRGFMGIVREFDTGSKVEPDRT</sequence>
<proteinExistence type="predicted"/>
<name>A0ABS5RSS7_9HYPH</name>
<dbReference type="Proteomes" id="UP001297272">
    <property type="component" value="Unassembled WGS sequence"/>
</dbReference>
<feature type="chain" id="PRO_5046347179" evidence="2">
    <location>
        <begin position="21"/>
        <end position="135"/>
    </location>
</feature>
<evidence type="ECO:0000313" key="3">
    <source>
        <dbReference type="EMBL" id="MBS9719279.1"/>
    </source>
</evidence>
<dbReference type="RefSeq" id="WP_213982946.1">
    <property type="nucleotide sequence ID" value="NZ_JAFMNX010000001.1"/>
</dbReference>
<feature type="signal peptide" evidence="2">
    <location>
        <begin position="1"/>
        <end position="20"/>
    </location>
</feature>
<protein>
    <submittedName>
        <fullName evidence="3">Uncharacterized protein</fullName>
    </submittedName>
</protein>
<keyword evidence="4" id="KW-1185">Reference proteome</keyword>
<evidence type="ECO:0000256" key="2">
    <source>
        <dbReference type="SAM" id="SignalP"/>
    </source>
</evidence>
<gene>
    <name evidence="3" type="ORF">JYU29_01095</name>
</gene>
<comment type="caution">
    <text evidence="3">The sequence shown here is derived from an EMBL/GenBank/DDBJ whole genome shotgun (WGS) entry which is preliminary data.</text>
</comment>
<organism evidence="3 4">
    <name type="scientific">Tianweitania aestuarii</name>
    <dbReference type="NCBI Taxonomy" id="2814886"/>
    <lineage>
        <taxon>Bacteria</taxon>
        <taxon>Pseudomonadati</taxon>
        <taxon>Pseudomonadota</taxon>
        <taxon>Alphaproteobacteria</taxon>
        <taxon>Hyphomicrobiales</taxon>
        <taxon>Phyllobacteriaceae</taxon>
        <taxon>Tianweitania</taxon>
    </lineage>
</organism>
<dbReference type="EMBL" id="JAFMNX010000001">
    <property type="protein sequence ID" value="MBS9719279.1"/>
    <property type="molecule type" value="Genomic_DNA"/>
</dbReference>